<evidence type="ECO:0000256" key="1">
    <source>
        <dbReference type="SAM" id="MobiDB-lite"/>
    </source>
</evidence>
<keyword evidence="2" id="KW-1133">Transmembrane helix</keyword>
<feature type="region of interest" description="Disordered" evidence="1">
    <location>
        <begin position="28"/>
        <end position="49"/>
    </location>
</feature>
<evidence type="ECO:0000256" key="2">
    <source>
        <dbReference type="SAM" id="Phobius"/>
    </source>
</evidence>
<feature type="transmembrane region" description="Helical" evidence="2">
    <location>
        <begin position="6"/>
        <end position="24"/>
    </location>
</feature>
<keyword evidence="2" id="KW-0812">Transmembrane</keyword>
<dbReference type="AlphaFoldDB" id="A0A315ZVC8"/>
<dbReference type="EMBL" id="UHJJ01000009">
    <property type="protein sequence ID" value="SUQ14990.1"/>
    <property type="molecule type" value="Genomic_DNA"/>
</dbReference>
<accession>A0A315ZVC8</accession>
<reference evidence="4" key="1">
    <citation type="submission" date="2017-07" db="EMBL/GenBank/DDBJ databases">
        <authorList>
            <person name="Varghese N."/>
            <person name="Submissions S."/>
        </authorList>
    </citation>
    <scope>NUCLEOTIDE SEQUENCE [LARGE SCALE GENOMIC DNA]</scope>
    <source>
        <strain evidence="4">NLAE-zl-C134</strain>
    </source>
</reference>
<organism evidence="3 4">
    <name type="scientific">Faecalicatena contorta</name>
    <dbReference type="NCBI Taxonomy" id="39482"/>
    <lineage>
        <taxon>Bacteria</taxon>
        <taxon>Bacillati</taxon>
        <taxon>Bacillota</taxon>
        <taxon>Clostridia</taxon>
        <taxon>Lachnospirales</taxon>
        <taxon>Lachnospiraceae</taxon>
        <taxon>Faecalicatena</taxon>
    </lineage>
</organism>
<protein>
    <submittedName>
        <fullName evidence="3">Uncharacterized protein</fullName>
    </submittedName>
</protein>
<name>A0A315ZVC8_9FIRM</name>
<keyword evidence="4" id="KW-1185">Reference proteome</keyword>
<proteinExistence type="predicted"/>
<keyword evidence="2" id="KW-0472">Membrane</keyword>
<evidence type="ECO:0000313" key="4">
    <source>
        <dbReference type="Proteomes" id="UP000254051"/>
    </source>
</evidence>
<dbReference type="Proteomes" id="UP000254051">
    <property type="component" value="Unassembled WGS sequence"/>
</dbReference>
<sequence>MNFLISHWHCILPVMGIGIALFFMRERPKKEKKDEQNNIAEIPQKNKRD</sequence>
<evidence type="ECO:0000313" key="3">
    <source>
        <dbReference type="EMBL" id="SUQ14990.1"/>
    </source>
</evidence>
<gene>
    <name evidence="3" type="ORF">SAMN05216529_10941</name>
</gene>
<dbReference type="RefSeq" id="WP_181392859.1">
    <property type="nucleotide sequence ID" value="NZ_QGDS01000009.1"/>
</dbReference>